<keyword evidence="3 4" id="KW-0904">Protein phosphatase</keyword>
<dbReference type="CDD" id="cd00143">
    <property type="entry name" value="PP2Cc"/>
    <property type="match status" value="1"/>
</dbReference>
<evidence type="ECO:0000313" key="8">
    <source>
        <dbReference type="Proteomes" id="UP000245956"/>
    </source>
</evidence>
<accession>A0A2U3EHP5</accession>
<dbReference type="Pfam" id="PF00481">
    <property type="entry name" value="PP2C"/>
    <property type="match status" value="1"/>
</dbReference>
<feature type="compositionally biased region" description="Basic and acidic residues" evidence="5">
    <location>
        <begin position="968"/>
        <end position="984"/>
    </location>
</feature>
<feature type="region of interest" description="Disordered" evidence="5">
    <location>
        <begin position="1139"/>
        <end position="1158"/>
    </location>
</feature>
<dbReference type="CDD" id="cd12148">
    <property type="entry name" value="fungal_TF_MHR"/>
    <property type="match status" value="1"/>
</dbReference>
<dbReference type="SUPFAM" id="SSF81606">
    <property type="entry name" value="PP2C-like"/>
    <property type="match status" value="1"/>
</dbReference>
<evidence type="ECO:0000313" key="7">
    <source>
        <dbReference type="EMBL" id="PWI74031.1"/>
    </source>
</evidence>
<dbReference type="InterPro" id="IPR015655">
    <property type="entry name" value="PP2C"/>
</dbReference>
<sequence>MFLLSLTNPAAATMLESFTDDDPSELPDLAVAIDAGEVLGEEDIFLKHFEDFMMEMGQAEMDDADVLFPSGDLFTDLASPIFRPEALAILQTKTETVVNDLHQLHQSLAAYDACYRGSFDRPTAKEVLGPESIIRFAATYFHLSHHHIPIVHRPSFGLPETSTALLLAVALAGALRSPPRDDALSVRALARLFEEYIFLRLADIMSTHEASVGSLNDNDLLGTVQAAILVNNVQFMNNDVATRRRIRTQRLPALVATVRRLGLFAMRHSPDTDWAQHVQEQSCIRIAHWTAMADWHQSIMFHMPPLVAISELTGDMPEAVDAWDADHLSKPMAQDRQTEEARLHGSLRSISDYIRVLMQDRIESSQVTALRCVSMSNMYLIITGLTCVIVSGHVMSTISESAPAVQRALSRWQDIWKFLAQRSQSDALTGCGIERYSDGQCWAARKMLESLVSGEELHPFFKRVGHDTLAEFHGFLYNYGTAKDSSCGFLSRGPQLRRGGAHAAVSPSIASGSNPAIGLHYIRSTARGPEGSNCVPTLEQRKQRSTATHLPPDAFSGNIATCTPMINFSGSIRLGISSVTMRTLGKGLGVWICLALWARRSYAVPPTPAPEAREMVFEHGMGVHDVVYHITIPQFADEPLMHFPTVTPAQVQRQGGIQGLDGYSLPRLLLTSSNLSEVLEQGANNPGSWIYELATGPHMIESGAGNADPDAEPRHYLAVGGIVWSQIISFAVTDGQDRAEDLEWQLNSAYNNTWERFGASQWQPIFGGDGPGAAEQTERLQRLAADESDPYGEFLDELTGNYNPALDDAQRQTLRELLDWDRTHFPARTWPLARQNNSPTQLTVTALGTDWGALNIETRLRLTLEGGLPSAIDVVRLLRFLAGPHFSGARYTMALDGVDPRGKYTSLATIPAWLSAKHRTSRGRLGRPDQGWLPPNQARMERLNCEEGVERLVHNLLRPESEISESGSDERGWSPREMEEDARQHLCASSSASESVRDTLDPGPSTSAGPSRPVDRRRLRGRLNRLTRLEQRRRCRRDQGTPAASAAGAAASGGVVAHDPGAEMVYDSSVRQRQWAEFVRHVRAAANMSESDLMEYLDRGIVSFSRLFPGLYEMLWRRFPAVYNAVHISATTGVSFRSCTRDPRGPGPSHMMKRSDGVHARKPGTVAASGGDKCSGLLDMGKLKPSVYVCNDINFGPPCVWIDAPPGQCVDYPKPFRAEVSSLRPNWAAGPCKLYDDLSCDGPMVDVNRTVAFFEPLKPGNWNDRGRSLRCEGAAQKHEHKQQGLGSKLDSPMVGCQIVNRLMIHFKMGDSGTYDRITGSLGNADFLLAIAPDANSETKKAISIQEAFDAPEVALKDIDLIMISSTQESAIFRWHWRMGGLTLTAKCADSDDEVVWDKYANYVTEKMGRNSDEGTKVVWEAKILLADWHERGEASSQRAGVGNWRATVGASRQGPHPTNTAAGTWWPNQTSPVIAKPNQEPRRPTCFQLATTPLPHRHTQSANPLPRHFVCVFLLVRSNSAAFLADTSPIIPLSFVPRRRLSTLNHLNCPWDQEPPVSGPGRIVGFSPPPNTRARPFAQAANTTFHGPDAPRTLGSPTARGMLRLQHAPVKLPAWAGRNASRAAAQLSHDAPAILTLSPAPAGTLRRGQPASDDAAALQVGEFATRRTLASSHPAAAARRTQRVGRSPAQIVVFSGPRHFARTHTQAHAPPAARQCFHTYFVTHLPSSSLHPDAHNSAGPGHKLPRDASMPHTPDPGSSPAVALPNMPGRDLTVVRIPLRRAKHHFGSHSARGSRPYNEDADQAGIISVPAFAKRAPMSVRKKPGEATPASSASGDPQIFYFGVFDGHGGSQCAHFLRDELHGYIEEAARDFGLQSSLRKKKPGRDQNGSATARAKETTKGRALDSVDMKGPEEVKKDMQIPNHDNGSVSDVKHGKPLASAESEPAEVQDIAKAVQLERDLVKEYATTIGGYFRRFNPEHFATQDEPGDKSPISAESSIAYAFLRADLDFVSAQARKVDPDDSDMPVNDDEILGAPHATPSGHNIGGTTRFKGGSTASVALISTPTPAPFWHPGAQSTLLVAHVGDSRILLCDTATGLPQPLTSDHHPTTPTESRRLRRYAPAGSMVTGDSFGEERIAGLANSRAFGDIRSKRIGVSAEPEITRVDMGPAQYSFLVLMSDGVSGTLSDQEIVDVVKEAKTPDEGARRVVDYATEVSRDGDNATCQVVRLGGWERRSEGGLGSLGTKEIRDIRRAEAQDPRRGKR</sequence>
<gene>
    <name evidence="7" type="ORF">PCL_09307</name>
</gene>
<feature type="compositionally biased region" description="Polar residues" evidence="5">
    <location>
        <begin position="1456"/>
        <end position="1468"/>
    </location>
</feature>
<evidence type="ECO:0000256" key="2">
    <source>
        <dbReference type="ARBA" id="ARBA00022801"/>
    </source>
</evidence>
<protein>
    <submittedName>
        <fullName evidence="7">Protein phosphatase 2C domain containing protein</fullName>
    </submittedName>
</protein>
<keyword evidence="2 4" id="KW-0378">Hydrolase</keyword>
<dbReference type="Proteomes" id="UP000245956">
    <property type="component" value="Unassembled WGS sequence"/>
</dbReference>
<evidence type="ECO:0000256" key="5">
    <source>
        <dbReference type="SAM" id="MobiDB-lite"/>
    </source>
</evidence>
<proteinExistence type="inferred from homology"/>
<feature type="domain" description="PPM-type phosphatase" evidence="6">
    <location>
        <begin position="1785"/>
        <end position="2229"/>
    </location>
</feature>
<dbReference type="PROSITE" id="PS51746">
    <property type="entry name" value="PPM_2"/>
    <property type="match status" value="1"/>
</dbReference>
<dbReference type="InterPro" id="IPR001932">
    <property type="entry name" value="PPM-type_phosphatase-like_dom"/>
</dbReference>
<evidence type="ECO:0000259" key="6">
    <source>
        <dbReference type="PROSITE" id="PS51746"/>
    </source>
</evidence>
<dbReference type="SMART" id="SM00332">
    <property type="entry name" value="PP2Cc"/>
    <property type="match status" value="1"/>
</dbReference>
<evidence type="ECO:0000256" key="1">
    <source>
        <dbReference type="ARBA" id="ARBA00022723"/>
    </source>
</evidence>
<dbReference type="InterPro" id="IPR036457">
    <property type="entry name" value="PPM-type-like_dom_sf"/>
</dbReference>
<feature type="compositionally biased region" description="Basic and acidic residues" evidence="5">
    <location>
        <begin position="1894"/>
        <end position="1919"/>
    </location>
</feature>
<feature type="region of interest" description="Disordered" evidence="5">
    <location>
        <begin position="1731"/>
        <end position="1767"/>
    </location>
</feature>
<evidence type="ECO:0000256" key="4">
    <source>
        <dbReference type="RuleBase" id="RU003465"/>
    </source>
</evidence>
<feature type="region of interest" description="Disordered" evidence="5">
    <location>
        <begin position="960"/>
        <end position="1054"/>
    </location>
</feature>
<feature type="compositionally biased region" description="Low complexity" evidence="5">
    <location>
        <begin position="1043"/>
        <end position="1054"/>
    </location>
</feature>
<dbReference type="PANTHER" id="PTHR13832:SF589">
    <property type="entry name" value="[PYRUVATE DEHYDROGENASE [ACETYL-TRANSFERRING]]-PHOSPHATASE 2, MITOCHONDRIAL"/>
    <property type="match status" value="1"/>
</dbReference>
<dbReference type="Gene3D" id="3.60.40.10">
    <property type="entry name" value="PPM-type phosphatase domain"/>
    <property type="match status" value="2"/>
</dbReference>
<reference evidence="7 8" key="1">
    <citation type="journal article" date="2016" name="Front. Microbiol.">
        <title>Genome and transcriptome sequences reveal the specific parasitism of the nematophagous Purpureocillium lilacinum 36-1.</title>
        <authorList>
            <person name="Xie J."/>
            <person name="Li S."/>
            <person name="Mo C."/>
            <person name="Xiao X."/>
            <person name="Peng D."/>
            <person name="Wang G."/>
            <person name="Xiao Y."/>
        </authorList>
    </citation>
    <scope>NUCLEOTIDE SEQUENCE [LARGE SCALE GENOMIC DNA]</scope>
    <source>
        <strain evidence="7 8">36-1</strain>
    </source>
</reference>
<feature type="compositionally biased region" description="Basic residues" evidence="5">
    <location>
        <begin position="1015"/>
        <end position="1026"/>
    </location>
</feature>
<comment type="caution">
    <text evidence="7">The sequence shown here is derived from an EMBL/GenBank/DDBJ whole genome shotgun (WGS) entry which is preliminary data.</text>
</comment>
<feature type="region of interest" description="Disordered" evidence="5">
    <location>
        <begin position="2235"/>
        <end position="2264"/>
    </location>
</feature>
<dbReference type="GO" id="GO:0004722">
    <property type="term" value="F:protein serine/threonine phosphatase activity"/>
    <property type="evidence" value="ECO:0007669"/>
    <property type="project" value="InterPro"/>
</dbReference>
<feature type="region of interest" description="Disordered" evidence="5">
    <location>
        <begin position="1449"/>
        <end position="1468"/>
    </location>
</feature>
<name>A0A2U3EHP5_PURLI</name>
<organism evidence="7 8">
    <name type="scientific">Purpureocillium lilacinum</name>
    <name type="common">Paecilomyces lilacinus</name>
    <dbReference type="NCBI Taxonomy" id="33203"/>
    <lineage>
        <taxon>Eukaryota</taxon>
        <taxon>Fungi</taxon>
        <taxon>Dikarya</taxon>
        <taxon>Ascomycota</taxon>
        <taxon>Pezizomycotina</taxon>
        <taxon>Sordariomycetes</taxon>
        <taxon>Hypocreomycetidae</taxon>
        <taxon>Hypocreales</taxon>
        <taxon>Ophiocordycipitaceae</taxon>
        <taxon>Purpureocillium</taxon>
    </lineage>
</organism>
<dbReference type="PANTHER" id="PTHR13832">
    <property type="entry name" value="PROTEIN PHOSPHATASE 2C"/>
    <property type="match status" value="1"/>
</dbReference>
<evidence type="ECO:0000256" key="3">
    <source>
        <dbReference type="ARBA" id="ARBA00022912"/>
    </source>
</evidence>
<comment type="similarity">
    <text evidence="4">Belongs to the PP2C family.</text>
</comment>
<dbReference type="PROSITE" id="PS01032">
    <property type="entry name" value="PPM_1"/>
    <property type="match status" value="1"/>
</dbReference>
<feature type="compositionally biased region" description="Basic and acidic residues" evidence="5">
    <location>
        <begin position="2246"/>
        <end position="2264"/>
    </location>
</feature>
<dbReference type="InterPro" id="IPR000222">
    <property type="entry name" value="PP2C_BS"/>
</dbReference>
<dbReference type="GO" id="GO:0046872">
    <property type="term" value="F:metal ion binding"/>
    <property type="evidence" value="ECO:0007669"/>
    <property type="project" value="UniProtKB-KW"/>
</dbReference>
<keyword evidence="1" id="KW-0479">Metal-binding</keyword>
<dbReference type="EMBL" id="LCWV01000004">
    <property type="protein sequence ID" value="PWI74031.1"/>
    <property type="molecule type" value="Genomic_DNA"/>
</dbReference>
<dbReference type="Gene3D" id="3.90.210.10">
    <property type="entry name" value="Heat-Labile Enterotoxin, subunit A"/>
    <property type="match status" value="1"/>
</dbReference>
<feature type="region of interest" description="Disordered" evidence="5">
    <location>
        <begin position="1875"/>
        <end position="1934"/>
    </location>
</feature>